<reference evidence="3" key="1">
    <citation type="journal article" date="2023" name="Mol. Phylogenet. Evol.">
        <title>Genome-scale phylogeny and comparative genomics of the fungal order Sordariales.</title>
        <authorList>
            <person name="Hensen N."/>
            <person name="Bonometti L."/>
            <person name="Westerberg I."/>
            <person name="Brannstrom I.O."/>
            <person name="Guillou S."/>
            <person name="Cros-Aarteil S."/>
            <person name="Calhoun S."/>
            <person name="Haridas S."/>
            <person name="Kuo A."/>
            <person name="Mondo S."/>
            <person name="Pangilinan J."/>
            <person name="Riley R."/>
            <person name="LaButti K."/>
            <person name="Andreopoulos B."/>
            <person name="Lipzen A."/>
            <person name="Chen C."/>
            <person name="Yan M."/>
            <person name="Daum C."/>
            <person name="Ng V."/>
            <person name="Clum A."/>
            <person name="Steindorff A."/>
            <person name="Ohm R.A."/>
            <person name="Martin F."/>
            <person name="Silar P."/>
            <person name="Natvig D.O."/>
            <person name="Lalanne C."/>
            <person name="Gautier V."/>
            <person name="Ament-Velasquez S.L."/>
            <person name="Kruys A."/>
            <person name="Hutchinson M.I."/>
            <person name="Powell A.J."/>
            <person name="Barry K."/>
            <person name="Miller A.N."/>
            <person name="Grigoriev I.V."/>
            <person name="Debuchy R."/>
            <person name="Gladieux P."/>
            <person name="Hiltunen Thoren M."/>
            <person name="Johannesson H."/>
        </authorList>
    </citation>
    <scope>NUCLEOTIDE SEQUENCE</scope>
    <source>
        <strain evidence="3">CBS 955.72</strain>
    </source>
</reference>
<feature type="region of interest" description="Disordered" evidence="1">
    <location>
        <begin position="674"/>
        <end position="716"/>
    </location>
</feature>
<sequence>MASPATCAWLQGAIESSGAALVPDPAPTAAQTDNTIITANIINTTAQISSTSGTTRKLVTVRMIKTVESFNFEHNIINVDGWTVVMKKDDTFFVDEFVVFLEADSFLPATKGHYGALFAEVGNPRVNVNQNGYRVLVRSFMNSRKQMVYSQGHIFKLSRFPEIAADVLAREEQAGYPDSPTFASVMRETDYAKELGIRKWEDSQPEGPISHGKVPSFVLKTDMERVQNCPNLFTKAKYLKFIFQESVKVDGASMSCYFVGKPSRFYNHLGQLPASCTQYAAQPNGRFGVCSKNCDLFPDDVKGNPYWATAIKNGLHAKLAKLGESIVVQGELVGWNIQGNPYGYPKGENDFIVFSVIDVDTNKRRDVGMVELFAQQQGLKHVKVLGYHTIRQIASSHQDLLDRADSMDGEGLVFKNTTDGRWFKVLSGRYINDRENSRANGPVPLGISNLITTATSNAEAAAEKTDISRPNEREDSIEESSSGNEMVLVPQPSTLSILPPMASVSPSSSSGNMSSSGDAASGSDSEGVLVQNPRVLTPLESMSDSDSLGDTPGDFYDEDDSDDGSDDNNHRDLYFSNSAEGPGKKVILDGKEFVVYYQAPADRKMVDIDQPGWEMPEEDVKVLINGWRDLSEKGAIEGSGTRLETWLKSCMAEIYFDRDPFPVDEIYFRLNGGHEKQPEPLSNPKVSNDNKPSGLDDQHTTNNGNDSGGGGGSVKTMSDKYQEYAKWLGLV</sequence>
<dbReference type="InterPro" id="IPR021122">
    <property type="entry name" value="RNA_ligase_dom_REL/Rnl2"/>
</dbReference>
<organism evidence="3 4">
    <name type="scientific">Lasiosphaeria hispida</name>
    <dbReference type="NCBI Taxonomy" id="260671"/>
    <lineage>
        <taxon>Eukaryota</taxon>
        <taxon>Fungi</taxon>
        <taxon>Dikarya</taxon>
        <taxon>Ascomycota</taxon>
        <taxon>Pezizomycotina</taxon>
        <taxon>Sordariomycetes</taxon>
        <taxon>Sordariomycetidae</taxon>
        <taxon>Sordariales</taxon>
        <taxon>Lasiosphaeriaceae</taxon>
        <taxon>Lasiosphaeria</taxon>
    </lineage>
</organism>
<name>A0AAJ0HIE8_9PEZI</name>
<dbReference type="AlphaFoldDB" id="A0AAJ0HIE8"/>
<dbReference type="Gene3D" id="3.30.470.30">
    <property type="entry name" value="DNA ligase/mRNA capping enzyme"/>
    <property type="match status" value="1"/>
</dbReference>
<dbReference type="Pfam" id="PF09414">
    <property type="entry name" value="RNA_ligase"/>
    <property type="match status" value="1"/>
</dbReference>
<feature type="compositionally biased region" description="Basic and acidic residues" evidence="1">
    <location>
        <begin position="461"/>
        <end position="474"/>
    </location>
</feature>
<feature type="domain" description="RNA ligase" evidence="2">
    <location>
        <begin position="243"/>
        <end position="425"/>
    </location>
</feature>
<evidence type="ECO:0000256" key="1">
    <source>
        <dbReference type="SAM" id="MobiDB-lite"/>
    </source>
</evidence>
<reference evidence="3" key="2">
    <citation type="submission" date="2023-06" db="EMBL/GenBank/DDBJ databases">
        <authorList>
            <consortium name="Lawrence Berkeley National Laboratory"/>
            <person name="Haridas S."/>
            <person name="Hensen N."/>
            <person name="Bonometti L."/>
            <person name="Westerberg I."/>
            <person name="Brannstrom I.O."/>
            <person name="Guillou S."/>
            <person name="Cros-Aarteil S."/>
            <person name="Calhoun S."/>
            <person name="Kuo A."/>
            <person name="Mondo S."/>
            <person name="Pangilinan J."/>
            <person name="Riley R."/>
            <person name="Labutti K."/>
            <person name="Andreopoulos B."/>
            <person name="Lipzen A."/>
            <person name="Chen C."/>
            <person name="Yanf M."/>
            <person name="Daum C."/>
            <person name="Ng V."/>
            <person name="Clum A."/>
            <person name="Steindorff A."/>
            <person name="Ohm R."/>
            <person name="Martin F."/>
            <person name="Silar P."/>
            <person name="Natvig D."/>
            <person name="Lalanne C."/>
            <person name="Gautier V."/>
            <person name="Ament-Velasquez S.L."/>
            <person name="Kruys A."/>
            <person name="Hutchinson M.I."/>
            <person name="Powell A.J."/>
            <person name="Barry K."/>
            <person name="Miller A.N."/>
            <person name="Grigoriev I.V."/>
            <person name="Debuchy R."/>
            <person name="Gladieux P."/>
            <person name="Thoren M.H."/>
            <person name="Johannesson H."/>
        </authorList>
    </citation>
    <scope>NUCLEOTIDE SEQUENCE</scope>
    <source>
        <strain evidence="3">CBS 955.72</strain>
    </source>
</reference>
<gene>
    <name evidence="3" type="ORF">B0T25DRAFT_568499</name>
</gene>
<comment type="caution">
    <text evidence="3">The sequence shown here is derived from an EMBL/GenBank/DDBJ whole genome shotgun (WGS) entry which is preliminary data.</text>
</comment>
<dbReference type="EMBL" id="JAUIQD010000004">
    <property type="protein sequence ID" value="KAK3353291.1"/>
    <property type="molecule type" value="Genomic_DNA"/>
</dbReference>
<protein>
    <submittedName>
        <fullName evidence="3">RNA ligase-domain-containing protein</fullName>
    </submittedName>
</protein>
<accession>A0AAJ0HIE8</accession>
<feature type="compositionally biased region" description="Acidic residues" evidence="1">
    <location>
        <begin position="555"/>
        <end position="566"/>
    </location>
</feature>
<evidence type="ECO:0000259" key="2">
    <source>
        <dbReference type="Pfam" id="PF09414"/>
    </source>
</evidence>
<feature type="region of interest" description="Disordered" evidence="1">
    <location>
        <begin position="457"/>
        <end position="576"/>
    </location>
</feature>
<dbReference type="SUPFAM" id="SSF56091">
    <property type="entry name" value="DNA ligase/mRNA capping enzyme, catalytic domain"/>
    <property type="match status" value="1"/>
</dbReference>
<proteinExistence type="predicted"/>
<dbReference type="Pfam" id="PF21189">
    <property type="entry name" value="PHA02142"/>
    <property type="match status" value="1"/>
</dbReference>
<dbReference type="Proteomes" id="UP001275084">
    <property type="component" value="Unassembled WGS sequence"/>
</dbReference>
<evidence type="ECO:0000313" key="3">
    <source>
        <dbReference type="EMBL" id="KAK3353291.1"/>
    </source>
</evidence>
<keyword evidence="4" id="KW-1185">Reference proteome</keyword>
<evidence type="ECO:0000313" key="4">
    <source>
        <dbReference type="Proteomes" id="UP001275084"/>
    </source>
</evidence>
<dbReference type="GO" id="GO:0016874">
    <property type="term" value="F:ligase activity"/>
    <property type="evidence" value="ECO:0007669"/>
    <property type="project" value="UniProtKB-KW"/>
</dbReference>
<feature type="compositionally biased region" description="Low complexity" evidence="1">
    <location>
        <begin position="499"/>
        <end position="525"/>
    </location>
</feature>
<keyword evidence="3" id="KW-0436">Ligase</keyword>